<dbReference type="PATRIC" id="fig|146537.3.peg.3495"/>
<evidence type="ECO:0000313" key="2">
    <source>
        <dbReference type="Proteomes" id="UP000053859"/>
    </source>
</evidence>
<sequence length="60" mass="6489">MRVTGAVGQRREDLQVFNGTADSKSFKISTDGSYTYTLPSGTSAMFTTKKLSSFPSPTFS</sequence>
<dbReference type="Proteomes" id="UP000053859">
    <property type="component" value="Unassembled WGS sequence"/>
</dbReference>
<accession>A0A0K8PKQ7</accession>
<gene>
    <name evidence="1" type="ORF">SAZU_3296</name>
</gene>
<name>A0A0K8PKQ7_STRAJ</name>
<organism evidence="1 2">
    <name type="scientific">Streptomyces azureus</name>
    <dbReference type="NCBI Taxonomy" id="146537"/>
    <lineage>
        <taxon>Bacteria</taxon>
        <taxon>Bacillati</taxon>
        <taxon>Actinomycetota</taxon>
        <taxon>Actinomycetes</taxon>
        <taxon>Kitasatosporales</taxon>
        <taxon>Streptomycetaceae</taxon>
        <taxon>Streptomyces</taxon>
    </lineage>
</organism>
<dbReference type="EMBL" id="DF968261">
    <property type="protein sequence ID" value="GAP48470.1"/>
    <property type="molecule type" value="Genomic_DNA"/>
</dbReference>
<keyword evidence="2" id="KW-1185">Reference proteome</keyword>
<proteinExistence type="predicted"/>
<reference evidence="1" key="1">
    <citation type="journal article" date="2015" name="Genome Announc.">
        <title>Draft Genome Sequence of Thiostrepton-Producing Streptomyces azureus ATCC 14921.</title>
        <authorList>
            <person name="Sakihara K."/>
            <person name="Maeda J."/>
            <person name="Tashiro K."/>
            <person name="Fujino Y."/>
            <person name="Kuhara S."/>
            <person name="Ohshima T."/>
            <person name="Ogata S."/>
            <person name="Doi K."/>
        </authorList>
    </citation>
    <scope>NUCLEOTIDE SEQUENCE [LARGE SCALE GENOMIC DNA]</scope>
    <source>
        <strain evidence="1">ATCC14921</strain>
    </source>
</reference>
<dbReference type="AlphaFoldDB" id="A0A0K8PKQ7"/>
<protein>
    <submittedName>
        <fullName evidence="1">Transcriptional regulator</fullName>
    </submittedName>
</protein>
<evidence type="ECO:0000313" key="1">
    <source>
        <dbReference type="EMBL" id="GAP48470.1"/>
    </source>
</evidence>